<sequence>METDSKLKSHSSNSDSEFMCMTRRHFLLAGASAVALSS</sequence>
<feature type="non-terminal residue" evidence="1">
    <location>
        <position position="38"/>
    </location>
</feature>
<dbReference type="AlphaFoldDB" id="A0A3B0Z5C2"/>
<name>A0A3B0Z5C2_9ZZZZ</name>
<evidence type="ECO:0000313" key="1">
    <source>
        <dbReference type="EMBL" id="VAW82707.1"/>
    </source>
</evidence>
<organism evidence="1">
    <name type="scientific">hydrothermal vent metagenome</name>
    <dbReference type="NCBI Taxonomy" id="652676"/>
    <lineage>
        <taxon>unclassified sequences</taxon>
        <taxon>metagenomes</taxon>
        <taxon>ecological metagenomes</taxon>
    </lineage>
</organism>
<dbReference type="EMBL" id="UOFK01000328">
    <property type="protein sequence ID" value="VAW82707.1"/>
    <property type="molecule type" value="Genomic_DNA"/>
</dbReference>
<protein>
    <submittedName>
        <fullName evidence="1">Uncharacterized protein</fullName>
    </submittedName>
</protein>
<accession>A0A3B0Z5C2</accession>
<proteinExistence type="predicted"/>
<reference evidence="1" key="1">
    <citation type="submission" date="2018-06" db="EMBL/GenBank/DDBJ databases">
        <authorList>
            <person name="Zhirakovskaya E."/>
        </authorList>
    </citation>
    <scope>NUCLEOTIDE SEQUENCE</scope>
</reference>
<gene>
    <name evidence="1" type="ORF">MNBD_GAMMA13-1484</name>
</gene>